<keyword evidence="1" id="KW-0202">Cytokine</keyword>
<dbReference type="GO" id="GO:0008009">
    <property type="term" value="F:chemokine activity"/>
    <property type="evidence" value="ECO:0007669"/>
    <property type="project" value="InterPro"/>
</dbReference>
<evidence type="ECO:0000313" key="4">
    <source>
        <dbReference type="Proteomes" id="UP000265180"/>
    </source>
</evidence>
<dbReference type="Pfam" id="PF00048">
    <property type="entry name" value="IL8"/>
    <property type="match status" value="1"/>
</dbReference>
<evidence type="ECO:0000313" key="3">
    <source>
        <dbReference type="Ensembl" id="ENSORLP00020032703.1"/>
    </source>
</evidence>
<sequence>MGVCCAVLHLLQKRMIQRISSFHAIKAGGFVLRRSLVLICQSILQNLQKTSGSSDLRNMQLGMRKLACLALFAGVLLVLSSATEMKVKSCCTKLSIANISAPIIGYRIQKKNLPCIRAVVFETTEGEICSHWKQDWVYEKIMELEKIRKEKMTDSKTKPSTP</sequence>
<organism evidence="3 4">
    <name type="scientific">Oryzias latipes</name>
    <name type="common">Japanese rice fish</name>
    <name type="synonym">Japanese killifish</name>
    <dbReference type="NCBI Taxonomy" id="8090"/>
    <lineage>
        <taxon>Eukaryota</taxon>
        <taxon>Metazoa</taxon>
        <taxon>Chordata</taxon>
        <taxon>Craniata</taxon>
        <taxon>Vertebrata</taxon>
        <taxon>Euteleostomi</taxon>
        <taxon>Actinopterygii</taxon>
        <taxon>Neopterygii</taxon>
        <taxon>Teleostei</taxon>
        <taxon>Neoteleostei</taxon>
        <taxon>Acanthomorphata</taxon>
        <taxon>Ovalentaria</taxon>
        <taxon>Atherinomorphae</taxon>
        <taxon>Beloniformes</taxon>
        <taxon>Adrianichthyidae</taxon>
        <taxon>Oryziinae</taxon>
        <taxon>Oryzias</taxon>
    </lineage>
</organism>
<name>A0A3P9MIA9_ORYLA</name>
<dbReference type="Proteomes" id="UP000265180">
    <property type="component" value="Chromosome 17"/>
</dbReference>
<evidence type="ECO:0000256" key="1">
    <source>
        <dbReference type="ARBA" id="ARBA00022514"/>
    </source>
</evidence>
<feature type="domain" description="Chemokine interleukin-8-like" evidence="2">
    <location>
        <begin position="89"/>
        <end position="141"/>
    </location>
</feature>
<reference evidence="3" key="3">
    <citation type="submission" date="2025-08" db="UniProtKB">
        <authorList>
            <consortium name="Ensembl"/>
        </authorList>
    </citation>
    <scope>IDENTIFICATION</scope>
    <source>
        <strain evidence="3">HNI</strain>
    </source>
</reference>
<dbReference type="AlphaFoldDB" id="A0A3P9MIA9"/>
<dbReference type="InterPro" id="IPR036048">
    <property type="entry name" value="Interleukin_8-like_sf"/>
</dbReference>
<dbReference type="GO" id="GO:0005615">
    <property type="term" value="C:extracellular space"/>
    <property type="evidence" value="ECO:0007669"/>
    <property type="project" value="UniProtKB-KW"/>
</dbReference>
<dbReference type="InterPro" id="IPR001811">
    <property type="entry name" value="Chemokine_IL8-like_dom"/>
</dbReference>
<dbReference type="SUPFAM" id="SSF54117">
    <property type="entry name" value="Interleukin 8-like chemokines"/>
    <property type="match status" value="1"/>
</dbReference>
<evidence type="ECO:0000259" key="2">
    <source>
        <dbReference type="Pfam" id="PF00048"/>
    </source>
</evidence>
<reference key="1">
    <citation type="journal article" date="2007" name="Nature">
        <title>The medaka draft genome and insights into vertebrate genome evolution.</title>
        <authorList>
            <person name="Kasahara M."/>
            <person name="Naruse K."/>
            <person name="Sasaki S."/>
            <person name="Nakatani Y."/>
            <person name="Qu W."/>
            <person name="Ahsan B."/>
            <person name="Yamada T."/>
            <person name="Nagayasu Y."/>
            <person name="Doi K."/>
            <person name="Kasai Y."/>
            <person name="Jindo T."/>
            <person name="Kobayashi D."/>
            <person name="Shimada A."/>
            <person name="Toyoda A."/>
            <person name="Kuroki Y."/>
            <person name="Fujiyama A."/>
            <person name="Sasaki T."/>
            <person name="Shimizu A."/>
            <person name="Asakawa S."/>
            <person name="Shimizu N."/>
            <person name="Hashimoto S."/>
            <person name="Yang J."/>
            <person name="Lee Y."/>
            <person name="Matsushima K."/>
            <person name="Sugano S."/>
            <person name="Sakaizumi M."/>
            <person name="Narita T."/>
            <person name="Ohishi K."/>
            <person name="Haga S."/>
            <person name="Ohta F."/>
            <person name="Nomoto H."/>
            <person name="Nogata K."/>
            <person name="Morishita T."/>
            <person name="Endo T."/>
            <person name="Shin-I T."/>
            <person name="Takeda H."/>
            <person name="Morishita S."/>
            <person name="Kohara Y."/>
        </authorList>
    </citation>
    <scope>NUCLEOTIDE SEQUENCE [LARGE SCALE GENOMIC DNA]</scope>
    <source>
        <strain>Hd-rR</strain>
    </source>
</reference>
<protein>
    <recommendedName>
        <fullName evidence="2">Chemokine interleukin-8-like domain-containing protein</fullName>
    </recommendedName>
</protein>
<reference evidence="3" key="4">
    <citation type="submission" date="2025-09" db="UniProtKB">
        <authorList>
            <consortium name="Ensembl"/>
        </authorList>
    </citation>
    <scope>IDENTIFICATION</scope>
    <source>
        <strain evidence="3">HNI</strain>
    </source>
</reference>
<dbReference type="Ensembl" id="ENSORLT00020025900.1">
    <property type="protein sequence ID" value="ENSORLP00020032703.1"/>
    <property type="gene ID" value="ENSORLG00020018393.1"/>
</dbReference>
<dbReference type="GO" id="GO:0006955">
    <property type="term" value="P:immune response"/>
    <property type="evidence" value="ECO:0007669"/>
    <property type="project" value="InterPro"/>
</dbReference>
<accession>A0A3P9MIA9</accession>
<dbReference type="Gene3D" id="2.40.50.40">
    <property type="match status" value="1"/>
</dbReference>
<reference evidence="3 4" key="2">
    <citation type="submission" date="2017-04" db="EMBL/GenBank/DDBJ databases">
        <title>CpG methylation of centromeres and impact of large insertions on vertebrate speciation.</title>
        <authorList>
            <person name="Ichikawa K."/>
            <person name="Yoshimura J."/>
            <person name="Morishita S."/>
        </authorList>
    </citation>
    <scope>NUCLEOTIDE SEQUENCE</scope>
    <source>
        <strain evidence="3 4">HNI</strain>
    </source>
</reference>
<proteinExistence type="predicted"/>